<reference evidence="1 2" key="1">
    <citation type="submission" date="2019-05" db="EMBL/GenBank/DDBJ databases">
        <authorList>
            <person name="Zhang J.-Y."/>
            <person name="Feg X."/>
            <person name="Du Z.-J."/>
        </authorList>
    </citation>
    <scope>NUCLEOTIDE SEQUENCE [LARGE SCALE GENOMIC DNA]</scope>
    <source>
        <strain evidence="1 2">RZ26</strain>
    </source>
</reference>
<dbReference type="RefSeq" id="WP_138656232.1">
    <property type="nucleotide sequence ID" value="NZ_VATY01000001.1"/>
</dbReference>
<name>A0A5S3PTH6_9FLAO</name>
<dbReference type="EMBL" id="VATY01000001">
    <property type="protein sequence ID" value="TMM58299.1"/>
    <property type="molecule type" value="Genomic_DNA"/>
</dbReference>
<gene>
    <name evidence="1" type="ORF">FEE95_02400</name>
</gene>
<dbReference type="PROSITE" id="PS51257">
    <property type="entry name" value="PROKAR_LIPOPROTEIN"/>
    <property type="match status" value="1"/>
</dbReference>
<evidence type="ECO:0000313" key="2">
    <source>
        <dbReference type="Proteomes" id="UP000310314"/>
    </source>
</evidence>
<dbReference type="Proteomes" id="UP000310314">
    <property type="component" value="Unassembled WGS sequence"/>
</dbReference>
<protein>
    <recommendedName>
        <fullName evidence="3">Lipocalin-like domain-containing protein</fullName>
    </recommendedName>
</protein>
<dbReference type="AlphaFoldDB" id="A0A5S3PTH6"/>
<accession>A0A5S3PTH6</accession>
<proteinExistence type="predicted"/>
<organism evidence="1 2">
    <name type="scientific">Maribacter algarum</name>
    <name type="common">ex Zhang et al. 2020</name>
    <dbReference type="NCBI Taxonomy" id="2578118"/>
    <lineage>
        <taxon>Bacteria</taxon>
        <taxon>Pseudomonadati</taxon>
        <taxon>Bacteroidota</taxon>
        <taxon>Flavobacteriia</taxon>
        <taxon>Flavobacteriales</taxon>
        <taxon>Flavobacteriaceae</taxon>
        <taxon>Maribacter</taxon>
    </lineage>
</organism>
<evidence type="ECO:0008006" key="3">
    <source>
        <dbReference type="Google" id="ProtNLM"/>
    </source>
</evidence>
<sequence length="167" mass="18399">MKFPRILLALVLVFGISCKKEDNQAAIDSIIGHWHILDFQPDANSPENESQLAKLAIAELIARPCDPLEYTFKSNGAVIYKDAMKYLDISMGDNGVEVECASKSDLINGTFDFDGSNLTVDYIDGQSYSFAAALEGENFTVRVSDLSVNGVLLQGKLIFMRETDVHN</sequence>
<keyword evidence="2" id="KW-1185">Reference proteome</keyword>
<evidence type="ECO:0000313" key="1">
    <source>
        <dbReference type="EMBL" id="TMM58299.1"/>
    </source>
</evidence>
<comment type="caution">
    <text evidence="1">The sequence shown here is derived from an EMBL/GenBank/DDBJ whole genome shotgun (WGS) entry which is preliminary data.</text>
</comment>